<protein>
    <recommendedName>
        <fullName evidence="4">Secreted protein</fullName>
    </recommendedName>
</protein>
<dbReference type="EMBL" id="LNSV01000059">
    <property type="protein sequence ID" value="KUH36938.1"/>
    <property type="molecule type" value="Genomic_DNA"/>
</dbReference>
<keyword evidence="3" id="KW-1185">Reference proteome</keyword>
<sequence length="97" mass="9630">MTKTQRVLAALAFAAGASALAAPAAHAALVPAPGPQGPSLLSQVDDLAVSGIDPQYRSQVPRITEQFGGLGGIQELGQLRQVVAPVAPALGLVPGIG</sequence>
<dbReference type="STRING" id="936756.ATE80_20695"/>
<proteinExistence type="predicted"/>
<dbReference type="RefSeq" id="WP_058943740.1">
    <property type="nucleotide sequence ID" value="NZ_LNSV01000059.1"/>
</dbReference>
<dbReference type="Proteomes" id="UP000054011">
    <property type="component" value="Unassembled WGS sequence"/>
</dbReference>
<gene>
    <name evidence="2" type="ORF">ATE80_20695</name>
</gene>
<accession>A0A117IVQ9</accession>
<keyword evidence="1" id="KW-0732">Signal</keyword>
<evidence type="ECO:0008006" key="4">
    <source>
        <dbReference type="Google" id="ProtNLM"/>
    </source>
</evidence>
<evidence type="ECO:0000313" key="2">
    <source>
        <dbReference type="EMBL" id="KUH36938.1"/>
    </source>
</evidence>
<evidence type="ECO:0000256" key="1">
    <source>
        <dbReference type="SAM" id="SignalP"/>
    </source>
</evidence>
<feature type="chain" id="PRO_5007149038" description="Secreted protein" evidence="1">
    <location>
        <begin position="28"/>
        <end position="97"/>
    </location>
</feature>
<feature type="signal peptide" evidence="1">
    <location>
        <begin position="1"/>
        <end position="27"/>
    </location>
</feature>
<name>A0A117IVQ9_9ACTN</name>
<organism evidence="2 3">
    <name type="scientific">Streptomyces kanasensis</name>
    <dbReference type="NCBI Taxonomy" id="936756"/>
    <lineage>
        <taxon>Bacteria</taxon>
        <taxon>Bacillati</taxon>
        <taxon>Actinomycetota</taxon>
        <taxon>Actinomycetes</taxon>
        <taxon>Kitasatosporales</taxon>
        <taxon>Streptomycetaceae</taxon>
        <taxon>Streptomyces</taxon>
    </lineage>
</organism>
<comment type="caution">
    <text evidence="2">The sequence shown here is derived from an EMBL/GenBank/DDBJ whole genome shotgun (WGS) entry which is preliminary data.</text>
</comment>
<evidence type="ECO:0000313" key="3">
    <source>
        <dbReference type="Proteomes" id="UP000054011"/>
    </source>
</evidence>
<dbReference type="OrthoDB" id="4303023at2"/>
<dbReference type="AlphaFoldDB" id="A0A117IVQ9"/>
<reference evidence="2 3" key="1">
    <citation type="submission" date="2015-11" db="EMBL/GenBank/DDBJ databases">
        <title>Genome-wide analysis reveals the secondary metabolome in Streptomyces kanasensis ZX01.</title>
        <authorList>
            <person name="Zhang G."/>
            <person name="Han L."/>
            <person name="Feng J."/>
            <person name="Zhang X."/>
        </authorList>
    </citation>
    <scope>NUCLEOTIDE SEQUENCE [LARGE SCALE GENOMIC DNA]</scope>
    <source>
        <strain evidence="2 3">ZX01</strain>
    </source>
</reference>